<protein>
    <submittedName>
        <fullName evidence="2">Uncharacterized protein</fullName>
    </submittedName>
</protein>
<evidence type="ECO:0000313" key="2">
    <source>
        <dbReference type="EMBL" id="ONK74644.1"/>
    </source>
</evidence>
<dbReference type="Gramene" id="ONK74644">
    <property type="protein sequence ID" value="ONK74644"/>
    <property type="gene ID" value="A4U43_C03F8660"/>
</dbReference>
<sequence>MTLIGTATYLLKRLQAARTPSVRRIPTILLQVLHHRQRRGQHNILLILTRFPLNIQLIAHRSGAAPAAPAAGNIKHSLEQLKRPKLMKPNPDKKPQTISTSRVASAASHSSSQGESRGSESETHLLRVVRRMRGRSSEEAVRIAAGEARGGRERRSVVGGEEGQAART</sequence>
<name>A0A5P1F957_ASPOF</name>
<organism evidence="2 3">
    <name type="scientific">Asparagus officinalis</name>
    <name type="common">Garden asparagus</name>
    <dbReference type="NCBI Taxonomy" id="4686"/>
    <lineage>
        <taxon>Eukaryota</taxon>
        <taxon>Viridiplantae</taxon>
        <taxon>Streptophyta</taxon>
        <taxon>Embryophyta</taxon>
        <taxon>Tracheophyta</taxon>
        <taxon>Spermatophyta</taxon>
        <taxon>Magnoliopsida</taxon>
        <taxon>Liliopsida</taxon>
        <taxon>Asparagales</taxon>
        <taxon>Asparagaceae</taxon>
        <taxon>Asparagoideae</taxon>
        <taxon>Asparagus</taxon>
    </lineage>
</organism>
<evidence type="ECO:0000256" key="1">
    <source>
        <dbReference type="SAM" id="MobiDB-lite"/>
    </source>
</evidence>
<dbReference type="EMBL" id="CM007383">
    <property type="protein sequence ID" value="ONK74644.1"/>
    <property type="molecule type" value="Genomic_DNA"/>
</dbReference>
<feature type="compositionally biased region" description="Low complexity" evidence="1">
    <location>
        <begin position="99"/>
        <end position="116"/>
    </location>
</feature>
<evidence type="ECO:0000313" key="3">
    <source>
        <dbReference type="Proteomes" id="UP000243459"/>
    </source>
</evidence>
<gene>
    <name evidence="2" type="ORF">A4U43_C03F8660</name>
</gene>
<accession>A0A5P1F957</accession>
<keyword evidence="3" id="KW-1185">Reference proteome</keyword>
<feature type="region of interest" description="Disordered" evidence="1">
    <location>
        <begin position="66"/>
        <end position="168"/>
    </location>
</feature>
<reference evidence="3" key="1">
    <citation type="journal article" date="2017" name="Nat. Commun.">
        <title>The asparagus genome sheds light on the origin and evolution of a young Y chromosome.</title>
        <authorList>
            <person name="Harkess A."/>
            <person name="Zhou J."/>
            <person name="Xu C."/>
            <person name="Bowers J.E."/>
            <person name="Van der Hulst R."/>
            <person name="Ayyampalayam S."/>
            <person name="Mercati F."/>
            <person name="Riccardi P."/>
            <person name="McKain M.R."/>
            <person name="Kakrana A."/>
            <person name="Tang H."/>
            <person name="Ray J."/>
            <person name="Groenendijk J."/>
            <person name="Arikit S."/>
            <person name="Mathioni S.M."/>
            <person name="Nakano M."/>
            <person name="Shan H."/>
            <person name="Telgmann-Rauber A."/>
            <person name="Kanno A."/>
            <person name="Yue Z."/>
            <person name="Chen H."/>
            <person name="Li W."/>
            <person name="Chen Y."/>
            <person name="Xu X."/>
            <person name="Zhang Y."/>
            <person name="Luo S."/>
            <person name="Chen H."/>
            <person name="Gao J."/>
            <person name="Mao Z."/>
            <person name="Pires J.C."/>
            <person name="Luo M."/>
            <person name="Kudrna D."/>
            <person name="Wing R.A."/>
            <person name="Meyers B.C."/>
            <person name="Yi K."/>
            <person name="Kong H."/>
            <person name="Lavrijsen P."/>
            <person name="Sunseri F."/>
            <person name="Falavigna A."/>
            <person name="Ye Y."/>
            <person name="Leebens-Mack J.H."/>
            <person name="Chen G."/>
        </authorList>
    </citation>
    <scope>NUCLEOTIDE SEQUENCE [LARGE SCALE GENOMIC DNA]</scope>
    <source>
        <strain evidence="3">cv. DH0086</strain>
    </source>
</reference>
<dbReference type="AlphaFoldDB" id="A0A5P1F957"/>
<proteinExistence type="predicted"/>
<dbReference type="Proteomes" id="UP000243459">
    <property type="component" value="Chromosome 3"/>
</dbReference>